<reference evidence="2 3" key="1">
    <citation type="submission" date="2019-07" db="EMBL/GenBank/DDBJ databases">
        <title>Whole genome shotgun sequence of Deinococcus cellulosilyticus NBRC 106333.</title>
        <authorList>
            <person name="Hosoyama A."/>
            <person name="Uohara A."/>
            <person name="Ohji S."/>
            <person name="Ichikawa N."/>
        </authorList>
    </citation>
    <scope>NUCLEOTIDE SEQUENCE [LARGE SCALE GENOMIC DNA]</scope>
    <source>
        <strain evidence="2 3">NBRC 106333</strain>
    </source>
</reference>
<accession>A0A511MX82</accession>
<dbReference type="AlphaFoldDB" id="A0A511MX82"/>
<gene>
    <name evidence="2" type="ORF">DC3_03920</name>
</gene>
<keyword evidence="1" id="KW-0732">Signal</keyword>
<dbReference type="Proteomes" id="UP000321306">
    <property type="component" value="Unassembled WGS sequence"/>
</dbReference>
<feature type="chain" id="PRO_5021748390" description="Spore coat protein U domain-containing protein" evidence="1">
    <location>
        <begin position="18"/>
        <end position="155"/>
    </location>
</feature>
<evidence type="ECO:0000313" key="2">
    <source>
        <dbReference type="EMBL" id="GEM44757.1"/>
    </source>
</evidence>
<dbReference type="EMBL" id="BJXB01000001">
    <property type="protein sequence ID" value="GEM44757.1"/>
    <property type="molecule type" value="Genomic_DNA"/>
</dbReference>
<feature type="signal peptide" evidence="1">
    <location>
        <begin position="1"/>
        <end position="17"/>
    </location>
</feature>
<protein>
    <recommendedName>
        <fullName evidence="4">Spore coat protein U domain-containing protein</fullName>
    </recommendedName>
</protein>
<name>A0A511MX82_DEIC1</name>
<dbReference type="RefSeq" id="WP_146881888.1">
    <property type="nucleotide sequence ID" value="NZ_BJXB01000001.1"/>
</dbReference>
<organism evidence="2 3">
    <name type="scientific">Deinococcus cellulosilyticus (strain DSM 18568 / NBRC 106333 / KACC 11606 / 5516J-15)</name>
    <dbReference type="NCBI Taxonomy" id="1223518"/>
    <lineage>
        <taxon>Bacteria</taxon>
        <taxon>Thermotogati</taxon>
        <taxon>Deinococcota</taxon>
        <taxon>Deinococci</taxon>
        <taxon>Deinococcales</taxon>
        <taxon>Deinococcaceae</taxon>
        <taxon>Deinococcus</taxon>
    </lineage>
</organism>
<evidence type="ECO:0000313" key="3">
    <source>
        <dbReference type="Proteomes" id="UP000321306"/>
    </source>
</evidence>
<evidence type="ECO:0008006" key="4">
    <source>
        <dbReference type="Google" id="ProtNLM"/>
    </source>
</evidence>
<proteinExistence type="predicted"/>
<sequence length="155" mass="16517">MKHLTSLFLFSLTVASAQTVSVQLLTDEPTPSVLGSSYTMGQSSRAGYVYGPRFLIRVSYSDAVSQTLSLSLSGTQSGYELVWQADGDGIPRSFNTQLGPDVTGISGTAADLYYRNDGTLHSFSSQATRYQVGVKALPSAAVDLHTNLVVTVTLN</sequence>
<keyword evidence="3" id="KW-1185">Reference proteome</keyword>
<evidence type="ECO:0000256" key="1">
    <source>
        <dbReference type="SAM" id="SignalP"/>
    </source>
</evidence>
<comment type="caution">
    <text evidence="2">The sequence shown here is derived from an EMBL/GenBank/DDBJ whole genome shotgun (WGS) entry which is preliminary data.</text>
</comment>